<evidence type="ECO:0000313" key="3">
    <source>
        <dbReference type="Proteomes" id="UP001221898"/>
    </source>
</evidence>
<comment type="caution">
    <text evidence="2">The sequence shown here is derived from an EMBL/GenBank/DDBJ whole genome shotgun (WGS) entry which is preliminary data.</text>
</comment>
<evidence type="ECO:0000256" key="1">
    <source>
        <dbReference type="SAM" id="MobiDB-lite"/>
    </source>
</evidence>
<protein>
    <submittedName>
        <fullName evidence="2">Uncharacterized protein</fullName>
    </submittedName>
</protein>
<dbReference type="Proteomes" id="UP001221898">
    <property type="component" value="Unassembled WGS sequence"/>
</dbReference>
<feature type="compositionally biased region" description="Low complexity" evidence="1">
    <location>
        <begin position="31"/>
        <end position="42"/>
    </location>
</feature>
<proteinExistence type="predicted"/>
<keyword evidence="3" id="KW-1185">Reference proteome</keyword>
<feature type="region of interest" description="Disordered" evidence="1">
    <location>
        <begin position="1"/>
        <end position="42"/>
    </location>
</feature>
<sequence length="73" mass="8324">MADPESPRTQRWQDGSVPGPVRRPTAWLQLGPRVSRRSSQPVRGQALYLSGRRPHLHCILKTYHRQNGDQAPD</sequence>
<reference evidence="2" key="1">
    <citation type="journal article" date="2023" name="Science">
        <title>Genome structures resolve the early diversification of teleost fishes.</title>
        <authorList>
            <person name="Parey E."/>
            <person name="Louis A."/>
            <person name="Montfort J."/>
            <person name="Bouchez O."/>
            <person name="Roques C."/>
            <person name="Iampietro C."/>
            <person name="Lluch J."/>
            <person name="Castinel A."/>
            <person name="Donnadieu C."/>
            <person name="Desvignes T."/>
            <person name="Floi Bucao C."/>
            <person name="Jouanno E."/>
            <person name="Wen M."/>
            <person name="Mejri S."/>
            <person name="Dirks R."/>
            <person name="Jansen H."/>
            <person name="Henkel C."/>
            <person name="Chen W.J."/>
            <person name="Zahm M."/>
            <person name="Cabau C."/>
            <person name="Klopp C."/>
            <person name="Thompson A.W."/>
            <person name="Robinson-Rechavi M."/>
            <person name="Braasch I."/>
            <person name="Lecointre G."/>
            <person name="Bobe J."/>
            <person name="Postlethwait J.H."/>
            <person name="Berthelot C."/>
            <person name="Roest Crollius H."/>
            <person name="Guiguen Y."/>
        </authorList>
    </citation>
    <scope>NUCLEOTIDE SEQUENCE</scope>
    <source>
        <strain evidence="2">NC1722</strain>
    </source>
</reference>
<accession>A0AAD7S323</accession>
<dbReference type="AlphaFoldDB" id="A0AAD7S323"/>
<dbReference type="EMBL" id="JAINUG010000120">
    <property type="protein sequence ID" value="KAJ8395057.1"/>
    <property type="molecule type" value="Genomic_DNA"/>
</dbReference>
<gene>
    <name evidence="2" type="ORF">AAFF_G00040080</name>
</gene>
<organism evidence="2 3">
    <name type="scientific">Aldrovandia affinis</name>
    <dbReference type="NCBI Taxonomy" id="143900"/>
    <lineage>
        <taxon>Eukaryota</taxon>
        <taxon>Metazoa</taxon>
        <taxon>Chordata</taxon>
        <taxon>Craniata</taxon>
        <taxon>Vertebrata</taxon>
        <taxon>Euteleostomi</taxon>
        <taxon>Actinopterygii</taxon>
        <taxon>Neopterygii</taxon>
        <taxon>Teleostei</taxon>
        <taxon>Notacanthiformes</taxon>
        <taxon>Halosauridae</taxon>
        <taxon>Aldrovandia</taxon>
    </lineage>
</organism>
<name>A0AAD7S323_9TELE</name>
<evidence type="ECO:0000313" key="2">
    <source>
        <dbReference type="EMBL" id="KAJ8395057.1"/>
    </source>
</evidence>